<sequence>MKKILLPLIALLITGLAFQSCKKAKVVTLTNAINVQGLFSLDTAANWSSLGINSRVAVQLAEDDINKYFADKNLPYSIAINVTDTKLDAATAAAQFTTAKNSGIHFIIGPQSSAELAAIKPLADASEVIVVSQSSTAGSLAVAGDGIFRFCPSDQIEGAASGNTIYNKGIKGLVTVARDDAGNKGLQASVGAAFTAKGGEVNAVTPYAANTTDFTAVIADIKAKVASLTTAHGQGNVAVYLASFDETPELFKAAAAEPSLAAVKWYGGDGIALNAVLTADAAAADFAIQTGFFAPSVGLPAALQTKWQPVADRIKAKTNLDVDAFALAAYDALWAIAYTIEANNGDVSNFDKLKTSFVEQANTHKGISSNAVLDDAGDRASGTFDYYGIRKTGVKYEWYLVGKSDE</sequence>
<dbReference type="Gene3D" id="3.40.50.2300">
    <property type="match status" value="2"/>
</dbReference>
<keyword evidence="3" id="KW-1133">Transmembrane helix</keyword>
<keyword evidence="4" id="KW-0472">Membrane</keyword>
<protein>
    <submittedName>
        <fullName evidence="7">ABC transporter substrate-binding protein</fullName>
    </submittedName>
</protein>
<name>A0ABR7X727_9SPHI</name>
<dbReference type="RefSeq" id="WP_191176227.1">
    <property type="nucleotide sequence ID" value="NZ_JACWMW010000003.1"/>
</dbReference>
<keyword evidence="2" id="KW-0812">Transmembrane</keyword>
<evidence type="ECO:0000256" key="1">
    <source>
        <dbReference type="ARBA" id="ARBA00004370"/>
    </source>
</evidence>
<dbReference type="PANTHER" id="PTHR30483:SF40">
    <property type="entry name" value="HISTIDINE KINASE"/>
    <property type="match status" value="1"/>
</dbReference>
<evidence type="ECO:0000256" key="5">
    <source>
        <dbReference type="SAM" id="SignalP"/>
    </source>
</evidence>
<dbReference type="EMBL" id="JACWMW010000003">
    <property type="protein sequence ID" value="MBD1386367.1"/>
    <property type="molecule type" value="Genomic_DNA"/>
</dbReference>
<evidence type="ECO:0000256" key="2">
    <source>
        <dbReference type="ARBA" id="ARBA00022692"/>
    </source>
</evidence>
<dbReference type="PANTHER" id="PTHR30483">
    <property type="entry name" value="LEUCINE-SPECIFIC-BINDING PROTEIN"/>
    <property type="match status" value="1"/>
</dbReference>
<keyword evidence="8" id="KW-1185">Reference proteome</keyword>
<keyword evidence="5" id="KW-0732">Signal</keyword>
<dbReference type="PROSITE" id="PS51257">
    <property type="entry name" value="PROKAR_LIPOPROTEIN"/>
    <property type="match status" value="1"/>
</dbReference>
<dbReference type="Proteomes" id="UP000618754">
    <property type="component" value="Unassembled WGS sequence"/>
</dbReference>
<accession>A0ABR7X727</accession>
<evidence type="ECO:0000313" key="8">
    <source>
        <dbReference type="Proteomes" id="UP000618754"/>
    </source>
</evidence>
<proteinExistence type="predicted"/>
<organism evidence="7 8">
    <name type="scientific">Mucilaginibacter rigui</name>
    <dbReference type="NCBI Taxonomy" id="534635"/>
    <lineage>
        <taxon>Bacteria</taxon>
        <taxon>Pseudomonadati</taxon>
        <taxon>Bacteroidota</taxon>
        <taxon>Sphingobacteriia</taxon>
        <taxon>Sphingobacteriales</taxon>
        <taxon>Sphingobacteriaceae</taxon>
        <taxon>Mucilaginibacter</taxon>
    </lineage>
</organism>
<dbReference type="SUPFAM" id="SSF53822">
    <property type="entry name" value="Periplasmic binding protein-like I"/>
    <property type="match status" value="1"/>
</dbReference>
<dbReference type="InterPro" id="IPR001828">
    <property type="entry name" value="ANF_lig-bd_rcpt"/>
</dbReference>
<comment type="subcellular location">
    <subcellularLocation>
        <location evidence="1">Membrane</location>
    </subcellularLocation>
</comment>
<feature type="signal peptide" evidence="5">
    <location>
        <begin position="1"/>
        <end position="19"/>
    </location>
</feature>
<dbReference type="InterPro" id="IPR028082">
    <property type="entry name" value="Peripla_BP_I"/>
</dbReference>
<dbReference type="InterPro" id="IPR051010">
    <property type="entry name" value="BCAA_transport"/>
</dbReference>
<evidence type="ECO:0000256" key="4">
    <source>
        <dbReference type="ARBA" id="ARBA00023136"/>
    </source>
</evidence>
<evidence type="ECO:0000259" key="6">
    <source>
        <dbReference type="Pfam" id="PF01094"/>
    </source>
</evidence>
<evidence type="ECO:0000256" key="3">
    <source>
        <dbReference type="ARBA" id="ARBA00022989"/>
    </source>
</evidence>
<reference evidence="7 8" key="1">
    <citation type="submission" date="2020-09" db="EMBL/GenBank/DDBJ databases">
        <title>Novel species of Mucilaginibacter isolated from a glacier on the Tibetan Plateau.</title>
        <authorList>
            <person name="Liu Q."/>
            <person name="Xin Y.-H."/>
        </authorList>
    </citation>
    <scope>NUCLEOTIDE SEQUENCE [LARGE SCALE GENOMIC DNA]</scope>
    <source>
        <strain evidence="7 8">CGMCC 1.13878</strain>
    </source>
</reference>
<feature type="chain" id="PRO_5045321380" evidence="5">
    <location>
        <begin position="20"/>
        <end position="406"/>
    </location>
</feature>
<feature type="domain" description="Receptor ligand binding region" evidence="6">
    <location>
        <begin position="55"/>
        <end position="387"/>
    </location>
</feature>
<dbReference type="Pfam" id="PF01094">
    <property type="entry name" value="ANF_receptor"/>
    <property type="match status" value="1"/>
</dbReference>
<gene>
    <name evidence="7" type="ORF">IDJ75_13870</name>
</gene>
<evidence type="ECO:0000313" key="7">
    <source>
        <dbReference type="EMBL" id="MBD1386367.1"/>
    </source>
</evidence>
<comment type="caution">
    <text evidence="7">The sequence shown here is derived from an EMBL/GenBank/DDBJ whole genome shotgun (WGS) entry which is preliminary data.</text>
</comment>